<proteinExistence type="predicted"/>
<name>A0ABP9K8H0_9ACTN</name>
<reference evidence="4" key="1">
    <citation type="journal article" date="2019" name="Int. J. Syst. Evol. Microbiol.">
        <title>The Global Catalogue of Microorganisms (GCM) 10K type strain sequencing project: providing services to taxonomists for standard genome sequencing and annotation.</title>
        <authorList>
            <consortium name="The Broad Institute Genomics Platform"/>
            <consortium name="The Broad Institute Genome Sequencing Center for Infectious Disease"/>
            <person name="Wu L."/>
            <person name="Ma J."/>
        </authorList>
    </citation>
    <scope>NUCLEOTIDE SEQUENCE [LARGE SCALE GENOMIC DNA]</scope>
    <source>
        <strain evidence="4">JCM 18410</strain>
    </source>
</reference>
<gene>
    <name evidence="3" type="ORF">GCM10023336_20910</name>
</gene>
<dbReference type="InterPro" id="IPR006311">
    <property type="entry name" value="TAT_signal"/>
</dbReference>
<dbReference type="PROSITE" id="PS51318">
    <property type="entry name" value="TAT"/>
    <property type="match status" value="1"/>
</dbReference>
<feature type="compositionally biased region" description="Low complexity" evidence="1">
    <location>
        <begin position="96"/>
        <end position="167"/>
    </location>
</feature>
<dbReference type="RefSeq" id="WP_345668010.1">
    <property type="nucleotide sequence ID" value="NZ_BAABKC010000029.1"/>
</dbReference>
<feature type="chain" id="PRO_5047437263" description="Lipoprotein" evidence="2">
    <location>
        <begin position="37"/>
        <end position="240"/>
    </location>
</feature>
<keyword evidence="2" id="KW-0732">Signal</keyword>
<protein>
    <recommendedName>
        <fullName evidence="5">Lipoprotein</fullName>
    </recommendedName>
</protein>
<dbReference type="EMBL" id="BAABKC010000029">
    <property type="protein sequence ID" value="GAA5051887.1"/>
    <property type="molecule type" value="Genomic_DNA"/>
</dbReference>
<evidence type="ECO:0000313" key="4">
    <source>
        <dbReference type="Proteomes" id="UP001500124"/>
    </source>
</evidence>
<accession>A0ABP9K8H0</accession>
<keyword evidence="4" id="KW-1185">Reference proteome</keyword>
<feature type="region of interest" description="Disordered" evidence="1">
    <location>
        <begin position="32"/>
        <end position="61"/>
    </location>
</feature>
<evidence type="ECO:0000256" key="1">
    <source>
        <dbReference type="SAM" id="MobiDB-lite"/>
    </source>
</evidence>
<organism evidence="3 4">
    <name type="scientific">Streptomyces similanensis</name>
    <dbReference type="NCBI Taxonomy" id="1274988"/>
    <lineage>
        <taxon>Bacteria</taxon>
        <taxon>Bacillati</taxon>
        <taxon>Actinomycetota</taxon>
        <taxon>Actinomycetes</taxon>
        <taxon>Kitasatosporales</taxon>
        <taxon>Streptomycetaceae</taxon>
        <taxon>Streptomyces</taxon>
    </lineage>
</organism>
<feature type="region of interest" description="Disordered" evidence="1">
    <location>
        <begin position="96"/>
        <end position="183"/>
    </location>
</feature>
<comment type="caution">
    <text evidence="3">The sequence shown here is derived from an EMBL/GenBank/DDBJ whole genome shotgun (WGS) entry which is preliminary data.</text>
</comment>
<feature type="compositionally biased region" description="Low complexity" evidence="1">
    <location>
        <begin position="32"/>
        <end position="49"/>
    </location>
</feature>
<feature type="signal peptide" evidence="2">
    <location>
        <begin position="1"/>
        <end position="36"/>
    </location>
</feature>
<evidence type="ECO:0000256" key="2">
    <source>
        <dbReference type="SAM" id="SignalP"/>
    </source>
</evidence>
<evidence type="ECO:0000313" key="3">
    <source>
        <dbReference type="EMBL" id="GAA5051887.1"/>
    </source>
</evidence>
<feature type="compositionally biased region" description="Low complexity" evidence="1">
    <location>
        <begin position="174"/>
        <end position="183"/>
    </location>
</feature>
<dbReference type="Proteomes" id="UP001500124">
    <property type="component" value="Unassembled WGS sequence"/>
</dbReference>
<sequence length="240" mass="22416">MPLPPSPRALSWGPRRRSLLASAAGAALLAGCSAGADDPGAADRGPSPAERARTRAAEDSAGLARRYDAVIAAHPALAERLRPLRAEVLRHAAAFGGAAPSPSPTGSPSGTATGSPAAPAGPTATGGATAPASSTATATATGGETAPGGATATGGAAATDGPGAAGASSGGPSKGPSGAASPAVPVKPADALAALAAAERALADARAAALLDVPGELARLLASVAAAGAAHAYLLTEGEK</sequence>
<evidence type="ECO:0008006" key="5">
    <source>
        <dbReference type="Google" id="ProtNLM"/>
    </source>
</evidence>